<sequence>MKADIFLMVFLIACIALLSKRFKLLTASGAIAAFFTGIFIWAGFGAKGLVLLGMFFLTSSLLSKYKRRKKMSLGEVHEKGSARDWAQVAANGGIAALAGLANLLFPHPVWLLLFSVSLASANSDTWASELGVLSEGNPVSIKNFKR</sequence>
<comment type="subcellular location">
    <subcellularLocation>
        <location evidence="1">Membrane</location>
        <topology evidence="1">Multi-pass membrane protein</topology>
    </subcellularLocation>
</comment>
<feature type="non-terminal residue" evidence="7">
    <location>
        <position position="146"/>
    </location>
</feature>
<evidence type="ECO:0000256" key="3">
    <source>
        <dbReference type="ARBA" id="ARBA00022692"/>
    </source>
</evidence>
<comment type="similarity">
    <text evidence="2">Belongs to the TMEM19 family.</text>
</comment>
<protein>
    <submittedName>
        <fullName evidence="7">DUF92 domain-containing protein</fullName>
    </submittedName>
</protein>
<reference evidence="7" key="2">
    <citation type="submission" date="2018-07" db="EMBL/GenBank/DDBJ databases">
        <authorList>
            <consortium name="NCBI Pathogen Detection Project"/>
        </authorList>
    </citation>
    <scope>NUCLEOTIDE SEQUENCE</scope>
    <source>
        <strain evidence="7">N26921</strain>
    </source>
</reference>
<reference evidence="7" key="1">
    <citation type="journal article" date="2018" name="Genome Biol.">
        <title>SKESA: strategic k-mer extension for scrupulous assemblies.</title>
        <authorList>
            <person name="Souvorov A."/>
            <person name="Agarwala R."/>
            <person name="Lipman D.J."/>
        </authorList>
    </citation>
    <scope>NUCLEOTIDE SEQUENCE</scope>
    <source>
        <strain evidence="7">N26921</strain>
    </source>
</reference>
<evidence type="ECO:0000256" key="6">
    <source>
        <dbReference type="SAM" id="Phobius"/>
    </source>
</evidence>
<name>A0A740TTA9_SALTM</name>
<evidence type="ECO:0000256" key="2">
    <source>
        <dbReference type="ARBA" id="ARBA00009012"/>
    </source>
</evidence>
<keyword evidence="5 6" id="KW-0472">Membrane</keyword>
<evidence type="ECO:0000256" key="5">
    <source>
        <dbReference type="ARBA" id="ARBA00023136"/>
    </source>
</evidence>
<dbReference type="AlphaFoldDB" id="A0A740TTA9"/>
<accession>A0A740TTA9</accession>
<gene>
    <name evidence="7" type="ORF">G9C53_004982</name>
</gene>
<organism evidence="7">
    <name type="scientific">Salmonella enterica subsp. enterica serovar Typhimurium var. 5-</name>
    <dbReference type="NCBI Taxonomy" id="1620419"/>
    <lineage>
        <taxon>Bacteria</taxon>
        <taxon>Pseudomonadati</taxon>
        <taxon>Pseudomonadota</taxon>
        <taxon>Gammaproteobacteria</taxon>
        <taxon>Enterobacterales</taxon>
        <taxon>Enterobacteriaceae</taxon>
        <taxon>Salmonella</taxon>
    </lineage>
</organism>
<dbReference type="InterPro" id="IPR002794">
    <property type="entry name" value="DUF92_TMEM19"/>
</dbReference>
<evidence type="ECO:0000256" key="4">
    <source>
        <dbReference type="ARBA" id="ARBA00022989"/>
    </source>
</evidence>
<comment type="caution">
    <text evidence="7">The sequence shown here is derived from an EMBL/GenBank/DDBJ whole genome shotgun (WGS) entry which is preliminary data.</text>
</comment>
<proteinExistence type="inferred from homology"/>
<evidence type="ECO:0000256" key="1">
    <source>
        <dbReference type="ARBA" id="ARBA00004141"/>
    </source>
</evidence>
<dbReference type="PANTHER" id="PTHR13353">
    <property type="entry name" value="TRANSMEMBRANE PROTEIN 19"/>
    <property type="match status" value="1"/>
</dbReference>
<dbReference type="EMBL" id="DAATVL010000074">
    <property type="protein sequence ID" value="HAF0292577.1"/>
    <property type="molecule type" value="Genomic_DNA"/>
</dbReference>
<dbReference type="PANTHER" id="PTHR13353:SF5">
    <property type="entry name" value="TRANSMEMBRANE PROTEIN 19"/>
    <property type="match status" value="1"/>
</dbReference>
<dbReference type="Pfam" id="PF01940">
    <property type="entry name" value="DUF92"/>
    <property type="match status" value="1"/>
</dbReference>
<keyword evidence="4 6" id="KW-1133">Transmembrane helix</keyword>
<feature type="transmembrane region" description="Helical" evidence="6">
    <location>
        <begin position="31"/>
        <end position="62"/>
    </location>
</feature>
<keyword evidence="3 6" id="KW-0812">Transmembrane</keyword>
<dbReference type="GO" id="GO:0016020">
    <property type="term" value="C:membrane"/>
    <property type="evidence" value="ECO:0007669"/>
    <property type="project" value="UniProtKB-SubCell"/>
</dbReference>
<evidence type="ECO:0000313" key="7">
    <source>
        <dbReference type="EMBL" id="HAF0292577.1"/>
    </source>
</evidence>